<evidence type="ECO:0000256" key="1">
    <source>
        <dbReference type="ARBA" id="ARBA00004123"/>
    </source>
</evidence>
<evidence type="ECO:0000256" key="6">
    <source>
        <dbReference type="PROSITE-ProRule" id="PRU00094"/>
    </source>
</evidence>
<dbReference type="GO" id="GO:0008270">
    <property type="term" value="F:zinc ion binding"/>
    <property type="evidence" value="ECO:0007669"/>
    <property type="project" value="UniProtKB-KW"/>
</dbReference>
<dbReference type="InterPro" id="IPR000679">
    <property type="entry name" value="Znf_GATA"/>
</dbReference>
<organism evidence="8 9">
    <name type="scientific">Intoshia linei</name>
    <dbReference type="NCBI Taxonomy" id="1819745"/>
    <lineage>
        <taxon>Eukaryota</taxon>
        <taxon>Metazoa</taxon>
        <taxon>Spiralia</taxon>
        <taxon>Lophotrochozoa</taxon>
        <taxon>Mesozoa</taxon>
        <taxon>Orthonectida</taxon>
        <taxon>Rhopaluridae</taxon>
        <taxon>Intoshia</taxon>
    </lineage>
</organism>
<dbReference type="SUPFAM" id="SSF57716">
    <property type="entry name" value="Glucocorticoid receptor-like (DNA-binding domain)"/>
    <property type="match status" value="1"/>
</dbReference>
<dbReference type="Pfam" id="PF00320">
    <property type="entry name" value="GATA"/>
    <property type="match status" value="1"/>
</dbReference>
<evidence type="ECO:0000313" key="8">
    <source>
        <dbReference type="EMBL" id="OAF67247.1"/>
    </source>
</evidence>
<evidence type="ECO:0000256" key="4">
    <source>
        <dbReference type="ARBA" id="ARBA00022833"/>
    </source>
</evidence>
<dbReference type="PANTHER" id="PTHR10071:SF281">
    <property type="entry name" value="BOX A-BINDING FACTOR-RELATED"/>
    <property type="match status" value="1"/>
</dbReference>
<dbReference type="EMBL" id="LWCA01000710">
    <property type="protein sequence ID" value="OAF67247.1"/>
    <property type="molecule type" value="Genomic_DNA"/>
</dbReference>
<feature type="domain" description="GATA-type" evidence="7">
    <location>
        <begin position="92"/>
        <end position="139"/>
    </location>
</feature>
<dbReference type="InterPro" id="IPR013088">
    <property type="entry name" value="Znf_NHR/GATA"/>
</dbReference>
<keyword evidence="9" id="KW-1185">Reference proteome</keyword>
<dbReference type="OrthoDB" id="515401at2759"/>
<dbReference type="GO" id="GO:0000978">
    <property type="term" value="F:RNA polymerase II cis-regulatory region sequence-specific DNA binding"/>
    <property type="evidence" value="ECO:0007669"/>
    <property type="project" value="TreeGrafter"/>
</dbReference>
<evidence type="ECO:0000313" key="9">
    <source>
        <dbReference type="Proteomes" id="UP000078046"/>
    </source>
</evidence>
<keyword evidence="2" id="KW-0479">Metal-binding</keyword>
<reference evidence="8 9" key="1">
    <citation type="submission" date="2016-04" db="EMBL/GenBank/DDBJ databases">
        <title>The genome of Intoshia linei affirms orthonectids as highly simplified spiralians.</title>
        <authorList>
            <person name="Mikhailov K.V."/>
            <person name="Slusarev G.S."/>
            <person name="Nikitin M.A."/>
            <person name="Logacheva M.D."/>
            <person name="Penin A."/>
            <person name="Aleoshin V."/>
            <person name="Panchin Y.V."/>
        </authorList>
    </citation>
    <scope>NUCLEOTIDE SEQUENCE [LARGE SCALE GENOMIC DNA]</scope>
    <source>
        <strain evidence="8">Intl2013</strain>
        <tissue evidence="8">Whole animal</tissue>
    </source>
</reference>
<keyword evidence="3 6" id="KW-0863">Zinc-finger</keyword>
<evidence type="ECO:0000259" key="7">
    <source>
        <dbReference type="PROSITE" id="PS50114"/>
    </source>
</evidence>
<evidence type="ECO:0000256" key="5">
    <source>
        <dbReference type="ARBA" id="ARBA00023242"/>
    </source>
</evidence>
<dbReference type="Gene3D" id="3.30.50.10">
    <property type="entry name" value="Erythroid Transcription Factor GATA-1, subunit A"/>
    <property type="match status" value="1"/>
</dbReference>
<protein>
    <recommendedName>
        <fullName evidence="7">GATA-type domain-containing protein</fullName>
    </recommendedName>
</protein>
<dbReference type="GO" id="GO:0000981">
    <property type="term" value="F:DNA-binding transcription factor activity, RNA polymerase II-specific"/>
    <property type="evidence" value="ECO:0007669"/>
    <property type="project" value="TreeGrafter"/>
</dbReference>
<dbReference type="GO" id="GO:0000122">
    <property type="term" value="P:negative regulation of transcription by RNA polymerase II"/>
    <property type="evidence" value="ECO:0007669"/>
    <property type="project" value="TreeGrafter"/>
</dbReference>
<dbReference type="InterPro" id="IPR039355">
    <property type="entry name" value="Transcription_factor_GATA"/>
</dbReference>
<dbReference type="CDD" id="cd00202">
    <property type="entry name" value="ZnF_GATA"/>
    <property type="match status" value="1"/>
</dbReference>
<dbReference type="GO" id="GO:0045165">
    <property type="term" value="P:cell fate commitment"/>
    <property type="evidence" value="ECO:0007669"/>
    <property type="project" value="TreeGrafter"/>
</dbReference>
<dbReference type="AlphaFoldDB" id="A0A177AYY2"/>
<comment type="subcellular location">
    <subcellularLocation>
        <location evidence="1">Nucleus</location>
    </subcellularLocation>
</comment>
<gene>
    <name evidence="8" type="ORF">A3Q56_05023</name>
</gene>
<dbReference type="Proteomes" id="UP000078046">
    <property type="component" value="Unassembled WGS sequence"/>
</dbReference>
<dbReference type="GO" id="GO:0005634">
    <property type="term" value="C:nucleus"/>
    <property type="evidence" value="ECO:0007669"/>
    <property type="project" value="UniProtKB-SubCell"/>
</dbReference>
<dbReference type="PANTHER" id="PTHR10071">
    <property type="entry name" value="TRANSCRIPTION FACTOR GATA FAMILY MEMBER"/>
    <property type="match status" value="1"/>
</dbReference>
<keyword evidence="4" id="KW-0862">Zinc</keyword>
<name>A0A177AYY2_9BILA</name>
<comment type="caution">
    <text evidence="8">The sequence shown here is derived from an EMBL/GenBank/DDBJ whole genome shotgun (WGS) entry which is preliminary data.</text>
</comment>
<dbReference type="GO" id="GO:0045944">
    <property type="term" value="P:positive regulation of transcription by RNA polymerase II"/>
    <property type="evidence" value="ECO:0007669"/>
    <property type="project" value="TreeGrafter"/>
</dbReference>
<evidence type="ECO:0000256" key="2">
    <source>
        <dbReference type="ARBA" id="ARBA00022723"/>
    </source>
</evidence>
<dbReference type="PRINTS" id="PR00619">
    <property type="entry name" value="GATAZNFINGER"/>
</dbReference>
<dbReference type="PROSITE" id="PS50114">
    <property type="entry name" value="GATA_ZN_FINGER_2"/>
    <property type="match status" value="1"/>
</dbReference>
<sequence length="192" mass="22777">MYHYDPMFSGTNNVNVFKTVQLSVATQTESFTKLNQMDQNLITVNYMDSQLDYTNDCSMSDIFSLFEKADSPLENLNPPVDIKPNVKSKDVCANCNATTTSMWRRMENNYLNCNACGLYYKLHQKKRPENLWNRKIFNRKRRKHEKNYRQVKFSNYQNQTIERNNITCEFKVGLNIKKIESQYDLFKWCPSI</sequence>
<dbReference type="SMART" id="SM00401">
    <property type="entry name" value="ZnF_GATA"/>
    <property type="match status" value="1"/>
</dbReference>
<proteinExistence type="predicted"/>
<dbReference type="PROSITE" id="PS00344">
    <property type="entry name" value="GATA_ZN_FINGER_1"/>
    <property type="match status" value="1"/>
</dbReference>
<keyword evidence="5" id="KW-0539">Nucleus</keyword>
<accession>A0A177AYY2</accession>
<evidence type="ECO:0000256" key="3">
    <source>
        <dbReference type="ARBA" id="ARBA00022771"/>
    </source>
</evidence>